<name>A0A1I1NTX7_9GAMM</name>
<organism evidence="2 3">
    <name type="scientific">Pseudoalteromonas denitrificans DSM 6059</name>
    <dbReference type="NCBI Taxonomy" id="1123010"/>
    <lineage>
        <taxon>Bacteria</taxon>
        <taxon>Pseudomonadati</taxon>
        <taxon>Pseudomonadota</taxon>
        <taxon>Gammaproteobacteria</taxon>
        <taxon>Alteromonadales</taxon>
        <taxon>Pseudoalteromonadaceae</taxon>
        <taxon>Pseudoalteromonas</taxon>
    </lineage>
</organism>
<dbReference type="Proteomes" id="UP000198862">
    <property type="component" value="Unassembled WGS sequence"/>
</dbReference>
<proteinExistence type="predicted"/>
<dbReference type="AlphaFoldDB" id="A0A1I1NTX7"/>
<feature type="compositionally biased region" description="Basic and acidic residues" evidence="1">
    <location>
        <begin position="33"/>
        <end position="43"/>
    </location>
</feature>
<evidence type="ECO:0000256" key="1">
    <source>
        <dbReference type="SAM" id="MobiDB-lite"/>
    </source>
</evidence>
<dbReference type="InterPro" id="IPR021677">
    <property type="entry name" value="DUF2986"/>
</dbReference>
<dbReference type="RefSeq" id="WP_091986397.1">
    <property type="nucleotide sequence ID" value="NZ_FOLO01000027.1"/>
</dbReference>
<dbReference type="Pfam" id="PF11661">
    <property type="entry name" value="DUF2986"/>
    <property type="match status" value="1"/>
</dbReference>
<gene>
    <name evidence="2" type="ORF">SAMN02745724_03183</name>
</gene>
<dbReference type="EMBL" id="FOLO01000027">
    <property type="protein sequence ID" value="SFD00876.1"/>
    <property type="molecule type" value="Genomic_DNA"/>
</dbReference>
<accession>A0A1I1NTX7</accession>
<evidence type="ECO:0000313" key="2">
    <source>
        <dbReference type="EMBL" id="SFD00876.1"/>
    </source>
</evidence>
<evidence type="ECO:0000313" key="3">
    <source>
        <dbReference type="Proteomes" id="UP000198862"/>
    </source>
</evidence>
<sequence>MNRQKKINGIFKKKLKKFKSKMHTSNKPAYVSKAEREKIENEKQNTQNCE</sequence>
<feature type="region of interest" description="Disordered" evidence="1">
    <location>
        <begin position="19"/>
        <end position="50"/>
    </location>
</feature>
<protein>
    <recommendedName>
        <fullName evidence="4">DUF2986 domain-containing protein</fullName>
    </recommendedName>
</protein>
<evidence type="ECO:0008006" key="4">
    <source>
        <dbReference type="Google" id="ProtNLM"/>
    </source>
</evidence>
<keyword evidence="3" id="KW-1185">Reference proteome</keyword>
<reference evidence="2 3" key="1">
    <citation type="submission" date="2016-10" db="EMBL/GenBank/DDBJ databases">
        <authorList>
            <person name="de Groot N.N."/>
        </authorList>
    </citation>
    <scope>NUCLEOTIDE SEQUENCE [LARGE SCALE GENOMIC DNA]</scope>
    <source>
        <strain evidence="2 3">DSM 6059</strain>
    </source>
</reference>